<evidence type="ECO:0008006" key="5">
    <source>
        <dbReference type="Google" id="ProtNLM"/>
    </source>
</evidence>
<feature type="compositionally biased region" description="Basic residues" evidence="1">
    <location>
        <begin position="38"/>
        <end position="47"/>
    </location>
</feature>
<dbReference type="PROSITE" id="PS51257">
    <property type="entry name" value="PROKAR_LIPOPROTEIN"/>
    <property type="match status" value="1"/>
</dbReference>
<accession>A0A5D6USH3</accession>
<dbReference type="AlphaFoldDB" id="A0A5D6USH3"/>
<feature type="chain" id="PRO_5022918577" description="Esterase-like activity of phytase family protein" evidence="2">
    <location>
        <begin position="23"/>
        <end position="298"/>
    </location>
</feature>
<evidence type="ECO:0000256" key="1">
    <source>
        <dbReference type="SAM" id="MobiDB-lite"/>
    </source>
</evidence>
<protein>
    <recommendedName>
        <fullName evidence="5">Esterase-like activity of phytase family protein</fullName>
    </recommendedName>
</protein>
<name>A0A5D6USH3_9BACT</name>
<sequence length="298" mass="32019">MRLTVLTSALAGLLLTSSCSEAQSSGETEKNQADKGKKEGKKGKKNKSAAPTADLQRLGELSGGVPESSGLARGPRPGTFYTHADAGNAPVLFEVDAQGKLLNSLKLPVENTDWESLAQDNSGNIFVTDAGNNNNSRRDLVIYRLNPSQPQQVGRINFAYADQSEFPPTKSDRNFDCEASLWHNGQLYLFTKDRAQHSTSKVYTLPDQPGKHTAKLLTQLSIAGEVTGADLSPDGRHLALLGREQLFLLEGNSLDEALKATPKVISLSGAGQTEGVVFTDNGTLVISTEQGAIYQYKL</sequence>
<feature type="compositionally biased region" description="Basic and acidic residues" evidence="1">
    <location>
        <begin position="27"/>
        <end position="37"/>
    </location>
</feature>
<dbReference type="RefSeq" id="WP_149072813.1">
    <property type="nucleotide sequence ID" value="NZ_VTHL01000033.1"/>
</dbReference>
<gene>
    <name evidence="3" type="ORF">FY528_20115</name>
</gene>
<proteinExistence type="predicted"/>
<dbReference type="Proteomes" id="UP000322791">
    <property type="component" value="Unassembled WGS sequence"/>
</dbReference>
<reference evidence="3 4" key="1">
    <citation type="submission" date="2019-08" db="EMBL/GenBank/DDBJ databases">
        <authorList>
            <person name="Seo M.-J."/>
        </authorList>
    </citation>
    <scope>NUCLEOTIDE SEQUENCE [LARGE SCALE GENOMIC DNA]</scope>
    <source>
        <strain evidence="3 4">KIGAM108</strain>
    </source>
</reference>
<dbReference type="SUPFAM" id="SSF101898">
    <property type="entry name" value="NHL repeat"/>
    <property type="match status" value="1"/>
</dbReference>
<evidence type="ECO:0000313" key="4">
    <source>
        <dbReference type="Proteomes" id="UP000322791"/>
    </source>
</evidence>
<evidence type="ECO:0000313" key="3">
    <source>
        <dbReference type="EMBL" id="TYZ05928.1"/>
    </source>
</evidence>
<evidence type="ECO:0000256" key="2">
    <source>
        <dbReference type="SAM" id="SignalP"/>
    </source>
</evidence>
<keyword evidence="2" id="KW-0732">Signal</keyword>
<feature type="region of interest" description="Disordered" evidence="1">
    <location>
        <begin position="18"/>
        <end position="82"/>
    </location>
</feature>
<feature type="signal peptide" evidence="2">
    <location>
        <begin position="1"/>
        <end position="22"/>
    </location>
</feature>
<organism evidence="3 4">
    <name type="scientific">Hymenobacter lutimineralis</name>
    <dbReference type="NCBI Taxonomy" id="2606448"/>
    <lineage>
        <taxon>Bacteria</taxon>
        <taxon>Pseudomonadati</taxon>
        <taxon>Bacteroidota</taxon>
        <taxon>Cytophagia</taxon>
        <taxon>Cytophagales</taxon>
        <taxon>Hymenobacteraceae</taxon>
        <taxon>Hymenobacter</taxon>
    </lineage>
</organism>
<keyword evidence="4" id="KW-1185">Reference proteome</keyword>
<comment type="caution">
    <text evidence="3">The sequence shown here is derived from an EMBL/GenBank/DDBJ whole genome shotgun (WGS) entry which is preliminary data.</text>
</comment>
<dbReference type="EMBL" id="VTHL01000033">
    <property type="protein sequence ID" value="TYZ05928.1"/>
    <property type="molecule type" value="Genomic_DNA"/>
</dbReference>